<organism evidence="2 3">
    <name type="scientific">Jaapia argillacea MUCL 33604</name>
    <dbReference type="NCBI Taxonomy" id="933084"/>
    <lineage>
        <taxon>Eukaryota</taxon>
        <taxon>Fungi</taxon>
        <taxon>Dikarya</taxon>
        <taxon>Basidiomycota</taxon>
        <taxon>Agaricomycotina</taxon>
        <taxon>Agaricomycetes</taxon>
        <taxon>Agaricomycetidae</taxon>
        <taxon>Jaapiales</taxon>
        <taxon>Jaapiaceae</taxon>
        <taxon>Jaapia</taxon>
    </lineage>
</organism>
<dbReference type="HOGENOM" id="CLU_1627317_0_0_1"/>
<reference evidence="3" key="1">
    <citation type="journal article" date="2014" name="Proc. Natl. Acad. Sci. U.S.A.">
        <title>Extensive sampling of basidiomycete genomes demonstrates inadequacy of the white-rot/brown-rot paradigm for wood decay fungi.</title>
        <authorList>
            <person name="Riley R."/>
            <person name="Salamov A.A."/>
            <person name="Brown D.W."/>
            <person name="Nagy L.G."/>
            <person name="Floudas D."/>
            <person name="Held B.W."/>
            <person name="Levasseur A."/>
            <person name="Lombard V."/>
            <person name="Morin E."/>
            <person name="Otillar R."/>
            <person name="Lindquist E.A."/>
            <person name="Sun H."/>
            <person name="LaButti K.M."/>
            <person name="Schmutz J."/>
            <person name="Jabbour D."/>
            <person name="Luo H."/>
            <person name="Baker S.E."/>
            <person name="Pisabarro A.G."/>
            <person name="Walton J.D."/>
            <person name="Blanchette R.A."/>
            <person name="Henrissat B."/>
            <person name="Martin F."/>
            <person name="Cullen D."/>
            <person name="Hibbett D.S."/>
            <person name="Grigoriev I.V."/>
        </authorList>
    </citation>
    <scope>NUCLEOTIDE SEQUENCE [LARGE SCALE GENOMIC DNA]</scope>
    <source>
        <strain evidence="3">MUCL 33604</strain>
    </source>
</reference>
<keyword evidence="1" id="KW-0812">Transmembrane</keyword>
<protein>
    <submittedName>
        <fullName evidence="2">Uncharacterized protein</fullName>
    </submittedName>
</protein>
<evidence type="ECO:0000313" key="2">
    <source>
        <dbReference type="EMBL" id="KDQ52131.1"/>
    </source>
</evidence>
<keyword evidence="1" id="KW-1133">Transmembrane helix</keyword>
<keyword evidence="3" id="KW-1185">Reference proteome</keyword>
<sequence>MRDCRPWRLTSCSTIPEHEWRSCNRIDLLYTVSKTPVQSQPRFLSVSSSRQSEPCLLIQIDTSLTLLANKPPSSRDTHPPPAFHRGGICDFKSSVVDWVEARSPSIGYRDRRPPTFSSAAGFLSLISIGLLFISSLWEMINDVTQTHRRSDCVLELFASPVHN</sequence>
<accession>A0A067PP75</accession>
<dbReference type="InParanoid" id="A0A067PP75"/>
<dbReference type="Proteomes" id="UP000027265">
    <property type="component" value="Unassembled WGS sequence"/>
</dbReference>
<feature type="transmembrane region" description="Helical" evidence="1">
    <location>
        <begin position="119"/>
        <end position="140"/>
    </location>
</feature>
<name>A0A067PP75_9AGAM</name>
<evidence type="ECO:0000256" key="1">
    <source>
        <dbReference type="SAM" id="Phobius"/>
    </source>
</evidence>
<evidence type="ECO:0000313" key="3">
    <source>
        <dbReference type="Proteomes" id="UP000027265"/>
    </source>
</evidence>
<proteinExistence type="predicted"/>
<dbReference type="EMBL" id="KL197742">
    <property type="protein sequence ID" value="KDQ52131.1"/>
    <property type="molecule type" value="Genomic_DNA"/>
</dbReference>
<gene>
    <name evidence="2" type="ORF">JAAARDRAFT_490351</name>
</gene>
<keyword evidence="1" id="KW-0472">Membrane</keyword>
<dbReference type="AlphaFoldDB" id="A0A067PP75"/>